<feature type="non-terminal residue" evidence="1">
    <location>
        <position position="1"/>
    </location>
</feature>
<evidence type="ECO:0000313" key="1">
    <source>
        <dbReference type="EMBL" id="KIK22825.1"/>
    </source>
</evidence>
<proteinExistence type="predicted"/>
<feature type="non-terminal residue" evidence="1">
    <location>
        <position position="116"/>
    </location>
</feature>
<reference evidence="1 2" key="1">
    <citation type="submission" date="2014-04" db="EMBL/GenBank/DDBJ databases">
        <authorList>
            <consortium name="DOE Joint Genome Institute"/>
            <person name="Kuo A."/>
            <person name="Kohler A."/>
            <person name="Costa M.D."/>
            <person name="Nagy L.G."/>
            <person name="Floudas D."/>
            <person name="Copeland A."/>
            <person name="Barry K.W."/>
            <person name="Cichocki N."/>
            <person name="Veneault-Fourrey C."/>
            <person name="LaButti K."/>
            <person name="Lindquist E.A."/>
            <person name="Lipzen A."/>
            <person name="Lundell T."/>
            <person name="Morin E."/>
            <person name="Murat C."/>
            <person name="Sun H."/>
            <person name="Tunlid A."/>
            <person name="Henrissat B."/>
            <person name="Grigoriev I.V."/>
            <person name="Hibbett D.S."/>
            <person name="Martin F."/>
            <person name="Nordberg H.P."/>
            <person name="Cantor M.N."/>
            <person name="Hua S.X."/>
        </authorList>
    </citation>
    <scope>NUCLEOTIDE SEQUENCE [LARGE SCALE GENOMIC DNA]</scope>
    <source>
        <strain evidence="1 2">441</strain>
    </source>
</reference>
<evidence type="ECO:0000313" key="2">
    <source>
        <dbReference type="Proteomes" id="UP000054018"/>
    </source>
</evidence>
<dbReference type="Proteomes" id="UP000054018">
    <property type="component" value="Unassembled WGS sequence"/>
</dbReference>
<keyword evidence="2" id="KW-1185">Reference proteome</keyword>
<organism evidence="1 2">
    <name type="scientific">Pisolithus microcarpus 441</name>
    <dbReference type="NCBI Taxonomy" id="765257"/>
    <lineage>
        <taxon>Eukaryota</taxon>
        <taxon>Fungi</taxon>
        <taxon>Dikarya</taxon>
        <taxon>Basidiomycota</taxon>
        <taxon>Agaricomycotina</taxon>
        <taxon>Agaricomycetes</taxon>
        <taxon>Agaricomycetidae</taxon>
        <taxon>Boletales</taxon>
        <taxon>Sclerodermatineae</taxon>
        <taxon>Pisolithaceae</taxon>
        <taxon>Pisolithus</taxon>
    </lineage>
</organism>
<accession>A0A0C9YDD7</accession>
<dbReference type="HOGENOM" id="CLU_2122025_0_0_1"/>
<dbReference type="AlphaFoldDB" id="A0A0C9YDD7"/>
<name>A0A0C9YDD7_9AGAM</name>
<dbReference type="STRING" id="765257.A0A0C9YDD7"/>
<sequence length="116" mass="12833">VAFGRGCDLCSLRGCLDCQVPLLALYRDASNHLLRRLYFLLGSDAQVLFSVLQPQPGVVSHRIHSLPIVNYTCTSFLPCLEVCHTADRTSHFFLGYTFQVLQFNADAGYCVGFADG</sequence>
<protein>
    <submittedName>
        <fullName evidence="1">Uncharacterized protein</fullName>
    </submittedName>
</protein>
<reference evidence="2" key="2">
    <citation type="submission" date="2015-01" db="EMBL/GenBank/DDBJ databases">
        <title>Evolutionary Origins and Diversification of the Mycorrhizal Mutualists.</title>
        <authorList>
            <consortium name="DOE Joint Genome Institute"/>
            <consortium name="Mycorrhizal Genomics Consortium"/>
            <person name="Kohler A."/>
            <person name="Kuo A."/>
            <person name="Nagy L.G."/>
            <person name="Floudas D."/>
            <person name="Copeland A."/>
            <person name="Barry K.W."/>
            <person name="Cichocki N."/>
            <person name="Veneault-Fourrey C."/>
            <person name="LaButti K."/>
            <person name="Lindquist E.A."/>
            <person name="Lipzen A."/>
            <person name="Lundell T."/>
            <person name="Morin E."/>
            <person name="Murat C."/>
            <person name="Riley R."/>
            <person name="Ohm R."/>
            <person name="Sun H."/>
            <person name="Tunlid A."/>
            <person name="Henrissat B."/>
            <person name="Grigoriev I.V."/>
            <person name="Hibbett D.S."/>
            <person name="Martin F."/>
        </authorList>
    </citation>
    <scope>NUCLEOTIDE SEQUENCE [LARGE SCALE GENOMIC DNA]</scope>
    <source>
        <strain evidence="2">441</strain>
    </source>
</reference>
<gene>
    <name evidence="1" type="ORF">PISMIDRAFT_679833</name>
</gene>
<dbReference type="EMBL" id="KN833735">
    <property type="protein sequence ID" value="KIK22825.1"/>
    <property type="molecule type" value="Genomic_DNA"/>
</dbReference>